<feature type="region of interest" description="Disordered" evidence="1">
    <location>
        <begin position="281"/>
        <end position="301"/>
    </location>
</feature>
<keyword evidence="3" id="KW-1185">Reference proteome</keyword>
<dbReference type="EMBL" id="LOPU01000018">
    <property type="protein sequence ID" value="KTG10419.1"/>
    <property type="molecule type" value="Genomic_DNA"/>
</dbReference>
<feature type="region of interest" description="Disordered" evidence="1">
    <location>
        <begin position="348"/>
        <end position="369"/>
    </location>
</feature>
<comment type="caution">
    <text evidence="2">The sequence shown here is derived from an EMBL/GenBank/DDBJ whole genome shotgun (WGS) entry which is preliminary data.</text>
</comment>
<organism evidence="2 3">
    <name type="scientific">Haloprofundus marisrubri</name>
    <dbReference type="NCBI Taxonomy" id="1514971"/>
    <lineage>
        <taxon>Archaea</taxon>
        <taxon>Methanobacteriati</taxon>
        <taxon>Methanobacteriota</taxon>
        <taxon>Stenosarchaea group</taxon>
        <taxon>Halobacteria</taxon>
        <taxon>Halobacteriales</taxon>
        <taxon>Haloferacaceae</taxon>
        <taxon>Haloprofundus</taxon>
    </lineage>
</organism>
<dbReference type="Proteomes" id="UP000054387">
    <property type="component" value="Unassembled WGS sequence"/>
</dbReference>
<evidence type="ECO:0000313" key="2">
    <source>
        <dbReference type="EMBL" id="KTG10419.1"/>
    </source>
</evidence>
<evidence type="ECO:0000313" key="3">
    <source>
        <dbReference type="Proteomes" id="UP000054387"/>
    </source>
</evidence>
<gene>
    <name evidence="2" type="ORF">AUR64_12710</name>
</gene>
<sequence>MQRRTLIKSVAGIGGASALGFGGIAAFSGTAAANVTTNFSANEVTLTNDTGDLSKLFITPTFRVEWEGFDQPVGKVRVLVEARARGADGDAGEWSPVFRATPWINTNTEGTVSESAPATTGFYDTGDDGWGPITLFNEFGKPDYSTVPNSDEYLAGTSLGQVDEDGDREIIDDLPGAVNGYYGASGTSDVFDNDDDDSTKRTRVDVRYTVSLHLPSASSSFDGFGLDDEDREGKSPLVMYDESDFDSPANAIPYAELQANGSHPAVAVEKTSFIVETTNEEAKAGVEGETNAGATGGGSPENLSLTWSMGKQQWRIDNYNVDGSIQFTLSEAGNRSNAVTGIVEGGHYSYPHSEVEDGKNDGRGPNGAGEYVELDADTAILSVDGQQVDTKARGN</sequence>
<reference evidence="2 3" key="1">
    <citation type="submission" date="2015-12" db="EMBL/GenBank/DDBJ databases">
        <title>Haloprofundus marisrubri gen. nov., sp. nov., an extremely halophilic archaeon isolated from the Discovery deep brine-seawater interface in the Red Sea.</title>
        <authorList>
            <person name="Zhang G."/>
            <person name="Stingl U."/>
            <person name="Rashid M."/>
        </authorList>
    </citation>
    <scope>NUCLEOTIDE SEQUENCE [LARGE SCALE GENOMIC DNA]</scope>
    <source>
        <strain evidence="2 3">SB9</strain>
    </source>
</reference>
<dbReference type="AlphaFoldDB" id="A0A0W1RCS7"/>
<feature type="compositionally biased region" description="Basic and acidic residues" evidence="1">
    <location>
        <begin position="353"/>
        <end position="362"/>
    </location>
</feature>
<accession>A0A0W1RCS7</accession>
<dbReference type="RefSeq" id="WP_058581772.1">
    <property type="nucleotide sequence ID" value="NZ_LOPU01000018.1"/>
</dbReference>
<name>A0A0W1RCS7_9EURY</name>
<proteinExistence type="predicted"/>
<evidence type="ECO:0000256" key="1">
    <source>
        <dbReference type="SAM" id="MobiDB-lite"/>
    </source>
</evidence>
<dbReference type="OrthoDB" id="289435at2157"/>
<protein>
    <submittedName>
        <fullName evidence="2">Uncharacterized protein</fullName>
    </submittedName>
</protein>
<dbReference type="STRING" id="1514971.AUR64_12710"/>